<dbReference type="Proteomes" id="UP000186469">
    <property type="component" value="Unassembled WGS sequence"/>
</dbReference>
<gene>
    <name evidence="1" type="ORF">SAMN02745728_02002</name>
</gene>
<keyword evidence="2" id="KW-1185">Reference proteome</keyword>
<proteinExistence type="predicted"/>
<sequence>MSANILLQRRLKNCIETILELEPVLEQFSMGKDFLTEFNRLKSFMTRLDNIFSQSLEKIREDDVMRIELATATFLQELNLPESNACERLGQQIYLQ</sequence>
<protein>
    <submittedName>
        <fullName evidence="1">Uncharacterized protein</fullName>
    </submittedName>
</protein>
<dbReference type="AlphaFoldDB" id="A0A1M7THA3"/>
<evidence type="ECO:0000313" key="1">
    <source>
        <dbReference type="EMBL" id="SHN70132.1"/>
    </source>
</evidence>
<name>A0A1M7THA3_9BACT</name>
<dbReference type="EMBL" id="FRDI01000012">
    <property type="protein sequence ID" value="SHN70132.1"/>
    <property type="molecule type" value="Genomic_DNA"/>
</dbReference>
<dbReference type="OrthoDB" id="5521552at2"/>
<evidence type="ECO:0000313" key="2">
    <source>
        <dbReference type="Proteomes" id="UP000186469"/>
    </source>
</evidence>
<organism evidence="1 2">
    <name type="scientific">Desulfovibrio litoralis DSM 11393</name>
    <dbReference type="NCBI Taxonomy" id="1121455"/>
    <lineage>
        <taxon>Bacteria</taxon>
        <taxon>Pseudomonadati</taxon>
        <taxon>Thermodesulfobacteriota</taxon>
        <taxon>Desulfovibrionia</taxon>
        <taxon>Desulfovibrionales</taxon>
        <taxon>Desulfovibrionaceae</taxon>
        <taxon>Desulfovibrio</taxon>
    </lineage>
</organism>
<reference evidence="1 2" key="1">
    <citation type="submission" date="2016-12" db="EMBL/GenBank/DDBJ databases">
        <authorList>
            <person name="Song W.-J."/>
            <person name="Kurnit D.M."/>
        </authorList>
    </citation>
    <scope>NUCLEOTIDE SEQUENCE [LARGE SCALE GENOMIC DNA]</scope>
    <source>
        <strain evidence="1 2">DSM 11393</strain>
    </source>
</reference>
<dbReference type="STRING" id="1121455.SAMN02745728_02002"/>
<accession>A0A1M7THA3</accession>
<dbReference type="RefSeq" id="WP_072697683.1">
    <property type="nucleotide sequence ID" value="NZ_FRDI01000012.1"/>
</dbReference>